<dbReference type="EMBL" id="JAFBMS010000769">
    <property type="protein sequence ID" value="KAG9330065.1"/>
    <property type="molecule type" value="Genomic_DNA"/>
</dbReference>
<protein>
    <submittedName>
        <fullName evidence="1">Uncharacterized protein</fullName>
    </submittedName>
</protein>
<accession>A0A8T2MPT6</accession>
<organism evidence="1 2">
    <name type="scientific">Albula glossodonta</name>
    <name type="common">roundjaw bonefish</name>
    <dbReference type="NCBI Taxonomy" id="121402"/>
    <lineage>
        <taxon>Eukaryota</taxon>
        <taxon>Metazoa</taxon>
        <taxon>Chordata</taxon>
        <taxon>Craniata</taxon>
        <taxon>Vertebrata</taxon>
        <taxon>Euteleostomi</taxon>
        <taxon>Actinopterygii</taxon>
        <taxon>Neopterygii</taxon>
        <taxon>Teleostei</taxon>
        <taxon>Albuliformes</taxon>
        <taxon>Albulidae</taxon>
        <taxon>Albula</taxon>
    </lineage>
</organism>
<keyword evidence="2" id="KW-1185">Reference proteome</keyword>
<dbReference type="Proteomes" id="UP000824540">
    <property type="component" value="Unassembled WGS sequence"/>
</dbReference>
<gene>
    <name evidence="1" type="ORF">JZ751_027370</name>
</gene>
<reference evidence="1" key="1">
    <citation type="thesis" date="2021" institute="BYU ScholarsArchive" country="Provo, UT, USA">
        <title>Applications of and Algorithms for Genome Assembly and Genomic Analyses with an Emphasis on Marine Teleosts.</title>
        <authorList>
            <person name="Pickett B.D."/>
        </authorList>
    </citation>
    <scope>NUCLEOTIDE SEQUENCE</scope>
    <source>
        <strain evidence="1">HI-2016</strain>
    </source>
</reference>
<evidence type="ECO:0000313" key="1">
    <source>
        <dbReference type="EMBL" id="KAG9330065.1"/>
    </source>
</evidence>
<comment type="caution">
    <text evidence="1">The sequence shown here is derived from an EMBL/GenBank/DDBJ whole genome shotgun (WGS) entry which is preliminary data.</text>
</comment>
<sequence>MKRGSFEEEKAIHVGIQLRTVQWHYNHVITLLSTFASANLGKAKEKNSGVGQRADSWAGKNCKIEHSMMMSAAAATAAGAVGPCLSEYSAQITSGDCGEKTLMHFSVLSAAPKTRAPWILGYTYTYSLVPLLWSLLSETALVDAYV</sequence>
<proteinExistence type="predicted"/>
<name>A0A8T2MPT6_9TELE</name>
<evidence type="ECO:0000313" key="2">
    <source>
        <dbReference type="Proteomes" id="UP000824540"/>
    </source>
</evidence>
<dbReference type="AlphaFoldDB" id="A0A8T2MPT6"/>